<keyword evidence="1" id="KW-1133">Transmembrane helix</keyword>
<proteinExistence type="predicted"/>
<organism evidence="3 4">
    <name type="scientific">Spirosoma rhododendri</name>
    <dbReference type="NCBI Taxonomy" id="2728024"/>
    <lineage>
        <taxon>Bacteria</taxon>
        <taxon>Pseudomonadati</taxon>
        <taxon>Bacteroidota</taxon>
        <taxon>Cytophagia</taxon>
        <taxon>Cytophagales</taxon>
        <taxon>Cytophagaceae</taxon>
        <taxon>Spirosoma</taxon>
    </lineage>
</organism>
<dbReference type="InterPro" id="IPR050834">
    <property type="entry name" value="Glycosyltransf_2"/>
</dbReference>
<name>A0A7L5DNM0_9BACT</name>
<dbReference type="InterPro" id="IPR029044">
    <property type="entry name" value="Nucleotide-diphossugar_trans"/>
</dbReference>
<dbReference type="PANTHER" id="PTHR43685">
    <property type="entry name" value="GLYCOSYLTRANSFERASE"/>
    <property type="match status" value="1"/>
</dbReference>
<dbReference type="CDD" id="cd00761">
    <property type="entry name" value="Glyco_tranf_GTA_type"/>
    <property type="match status" value="1"/>
</dbReference>
<evidence type="ECO:0000313" key="3">
    <source>
        <dbReference type="EMBL" id="QJD77350.1"/>
    </source>
</evidence>
<evidence type="ECO:0000256" key="1">
    <source>
        <dbReference type="SAM" id="Phobius"/>
    </source>
</evidence>
<dbReference type="KEGG" id="srho:HH216_02130"/>
<keyword evidence="4" id="KW-1185">Reference proteome</keyword>
<dbReference type="GO" id="GO:0016740">
    <property type="term" value="F:transferase activity"/>
    <property type="evidence" value="ECO:0007669"/>
    <property type="project" value="UniProtKB-KW"/>
</dbReference>
<dbReference type="Pfam" id="PF00535">
    <property type="entry name" value="Glycos_transf_2"/>
    <property type="match status" value="1"/>
</dbReference>
<dbReference type="PANTHER" id="PTHR43685:SF3">
    <property type="entry name" value="SLR2126 PROTEIN"/>
    <property type="match status" value="1"/>
</dbReference>
<dbReference type="EMBL" id="CP051677">
    <property type="protein sequence ID" value="QJD77350.1"/>
    <property type="molecule type" value="Genomic_DNA"/>
</dbReference>
<reference evidence="3 4" key="1">
    <citation type="submission" date="2020-04" db="EMBL/GenBank/DDBJ databases">
        <title>Genome sequencing of novel species.</title>
        <authorList>
            <person name="Heo J."/>
            <person name="Kim S.-J."/>
            <person name="Kim J.-S."/>
            <person name="Hong S.-B."/>
            <person name="Kwon S.-W."/>
        </authorList>
    </citation>
    <scope>NUCLEOTIDE SEQUENCE [LARGE SCALE GENOMIC DNA]</scope>
    <source>
        <strain evidence="3 4">CJU-R4</strain>
    </source>
</reference>
<feature type="transmembrane region" description="Helical" evidence="1">
    <location>
        <begin position="266"/>
        <end position="283"/>
    </location>
</feature>
<dbReference type="Gene3D" id="3.90.550.10">
    <property type="entry name" value="Spore Coat Polysaccharide Biosynthesis Protein SpsA, Chain A"/>
    <property type="match status" value="1"/>
</dbReference>
<evidence type="ECO:0000259" key="2">
    <source>
        <dbReference type="Pfam" id="PF00535"/>
    </source>
</evidence>
<keyword evidence="1" id="KW-0472">Membrane</keyword>
<keyword evidence="1" id="KW-0812">Transmembrane</keyword>
<feature type="transmembrane region" description="Helical" evidence="1">
    <location>
        <begin position="295"/>
        <end position="315"/>
    </location>
</feature>
<dbReference type="InterPro" id="IPR001173">
    <property type="entry name" value="Glyco_trans_2-like"/>
</dbReference>
<protein>
    <submittedName>
        <fullName evidence="3">Glycosyltransferase</fullName>
    </submittedName>
</protein>
<accession>A0A7L5DNM0</accession>
<feature type="domain" description="Glycosyltransferase 2-like" evidence="2">
    <location>
        <begin position="6"/>
        <end position="127"/>
    </location>
</feature>
<dbReference type="AlphaFoldDB" id="A0A7L5DNM0"/>
<dbReference type="RefSeq" id="WP_169549293.1">
    <property type="nucleotide sequence ID" value="NZ_CP051677.1"/>
</dbReference>
<gene>
    <name evidence="3" type="ORF">HH216_02130</name>
</gene>
<sequence length="325" mass="36011">MNPDLSVVITTHHQPAHLLKCLDALGRQSLPRHQFEIIVVDDGDSPAMAAAVALFTRQLNQQHGTLDIRYLPQPISRGAATARNRGWQAARGRIVAFTNDECLPQPTWLANALACFNDATEFVIGQLWLQPAYIADPVSPDVLNIDPVSLLSANCFCRKTTLERVGGFLETAYSRQADLSLLANLTRQGVSIKNSRNTSVIHCLRGQHELLSQRQHPYGANAADHNQQERKPWKRAGINDQSLPVYWAAISGAFTGLTGLLTGEVLLTVVGLGVWFLLPALFGRREQPKAQRQTAFIRLVGIQLATPFVSVYWQLHSKFRHSVTD</sequence>
<evidence type="ECO:0000313" key="4">
    <source>
        <dbReference type="Proteomes" id="UP000501128"/>
    </source>
</evidence>
<dbReference type="Proteomes" id="UP000501128">
    <property type="component" value="Chromosome"/>
</dbReference>
<dbReference type="SUPFAM" id="SSF53448">
    <property type="entry name" value="Nucleotide-diphospho-sugar transferases"/>
    <property type="match status" value="1"/>
</dbReference>
<keyword evidence="3" id="KW-0808">Transferase</keyword>